<dbReference type="PANTHER" id="PTHR16684:SF11">
    <property type="entry name" value="CENTROMERE PROTEIN C"/>
    <property type="match status" value="1"/>
</dbReference>
<sequence>MANVSPRKTPRREREKQYVGFNAEPQNIGTRTGKAMPENVKLLANGFEDPDEFLNASSSPRAETEMDIDSVRTVNARAGFISGRSSVASRRTVRTEITSRSVVGSVNGHGRKSLTGLAEENARDDDEEEEEEMRGHVVDSLLDDTLSGKAKGKQTDNGQMSQSLEDMELSTIEDTPTKRRNGPHRPRPSASPASGSSRPILSQLAERGLDDIRLPVNGLNGDDSGNAFDDDDEDNDGDVAESPSVRAAKTGNAKRMNASKRIFTAKSKRLSKANGELSALSRRAPNGSNGIGSRPSDGDDTAAPQAGPSRRTGDSEREGEQRQDVQEEDAEAGGLDADDEAPAADDQVLDDENADGVDPGFGMDDFGDEQADLDADPQQISSRRSSTRAAAAKSREKTAATAKGKGRKAQMSPERNSADEFDGVPEAEAVPIKAKTAAKKPAARPKPAAKAKKVTKANQTKALARETSAEPRPRSKSHAQIATAQLEQVDEAARTRGRLRSAAERHKPLRHWLGEKPVLKRSVITDTGDANNVVPEVQGWLIKQQPVQSLVNKRAGVKRKRAGSNSVPPRTANKRRAAGEEEEDEYAGWEDETEASAIVAQYSPGGSTEQEHVRRIACTKAMVRVKAIKNANFGYQKIFGEEEFFAAGVLHIPVKAEKASKNSRDNAYAFHVFKGCVKVSIHRHQFIIAEGGQFMIPRGNFYAIENVCDKTVEIFFSQARRLKQSEIEAADQKGAESQSEDGQGMDQDDGSGSEDANN</sequence>
<feature type="compositionally biased region" description="Basic residues" evidence="7">
    <location>
        <begin position="436"/>
        <end position="455"/>
    </location>
</feature>
<feature type="compositionally biased region" description="Basic residues" evidence="7">
    <location>
        <begin position="178"/>
        <end position="187"/>
    </location>
</feature>
<accession>A0A8K0JNX1</accession>
<feature type="compositionally biased region" description="Basic and acidic residues" evidence="7">
    <location>
        <begin position="463"/>
        <end position="473"/>
    </location>
</feature>
<dbReference type="PANTHER" id="PTHR16684">
    <property type="entry name" value="CENTROMERE PROTEIN C"/>
    <property type="match status" value="1"/>
</dbReference>
<dbReference type="GO" id="GO:0000776">
    <property type="term" value="C:kinetochore"/>
    <property type="evidence" value="ECO:0007669"/>
    <property type="project" value="InterPro"/>
</dbReference>
<dbReference type="GO" id="GO:0005634">
    <property type="term" value="C:nucleus"/>
    <property type="evidence" value="ECO:0007669"/>
    <property type="project" value="UniProtKB-SubCell"/>
</dbReference>
<evidence type="ECO:0000256" key="3">
    <source>
        <dbReference type="ARBA" id="ARBA00023125"/>
    </source>
</evidence>
<feature type="compositionally biased region" description="Basic and acidic residues" evidence="7">
    <location>
        <begin position="311"/>
        <end position="325"/>
    </location>
</feature>
<comment type="caution">
    <text evidence="9">The sequence shown here is derived from an EMBL/GenBank/DDBJ whole genome shotgun (WGS) entry which is preliminary data.</text>
</comment>
<dbReference type="InterPro" id="IPR014710">
    <property type="entry name" value="RmlC-like_jellyroll"/>
</dbReference>
<feature type="region of interest" description="Disordered" evidence="7">
    <location>
        <begin position="1"/>
        <end position="34"/>
    </location>
</feature>
<name>A0A8K0JNX1_9TREE</name>
<feature type="domain" description="Mif2/CENP-C cupin" evidence="8">
    <location>
        <begin position="633"/>
        <end position="718"/>
    </location>
</feature>
<evidence type="ECO:0000313" key="10">
    <source>
        <dbReference type="Proteomes" id="UP000812966"/>
    </source>
</evidence>
<comment type="subcellular location">
    <subcellularLocation>
        <location evidence="1">Nucleus</location>
    </subcellularLocation>
</comment>
<evidence type="ECO:0000256" key="5">
    <source>
        <dbReference type="ARBA" id="ARBA00057947"/>
    </source>
</evidence>
<keyword evidence="10" id="KW-1185">Reference proteome</keyword>
<comment type="similarity">
    <text evidence="2">Belongs to the CENP-C/MIF2 family.</text>
</comment>
<dbReference type="Gene3D" id="2.60.120.10">
    <property type="entry name" value="Jelly Rolls"/>
    <property type="match status" value="1"/>
</dbReference>
<feature type="region of interest" description="Disordered" evidence="7">
    <location>
        <begin position="85"/>
        <end position="508"/>
    </location>
</feature>
<gene>
    <name evidence="9" type="ORF">FFLO_01739</name>
</gene>
<dbReference type="InterPro" id="IPR011051">
    <property type="entry name" value="RmlC_Cupin_sf"/>
</dbReference>
<dbReference type="InterPro" id="IPR025974">
    <property type="entry name" value="Mif2/CENP-C_cupin"/>
</dbReference>
<feature type="compositionally biased region" description="Low complexity" evidence="7">
    <location>
        <begin position="188"/>
        <end position="199"/>
    </location>
</feature>
<reference evidence="9" key="1">
    <citation type="submission" date="2020-04" db="EMBL/GenBank/DDBJ databases">
        <title>Analysis of mating type loci in Filobasidium floriforme.</title>
        <authorList>
            <person name="Nowrousian M."/>
        </authorList>
    </citation>
    <scope>NUCLEOTIDE SEQUENCE</scope>
    <source>
        <strain evidence="9">CBS 6242</strain>
    </source>
</reference>
<evidence type="ECO:0000256" key="2">
    <source>
        <dbReference type="ARBA" id="ARBA00010291"/>
    </source>
</evidence>
<feature type="compositionally biased region" description="Acidic residues" evidence="7">
    <location>
        <begin position="746"/>
        <end position="758"/>
    </location>
</feature>
<keyword evidence="3" id="KW-0238">DNA-binding</keyword>
<evidence type="ECO:0000256" key="1">
    <source>
        <dbReference type="ARBA" id="ARBA00004123"/>
    </source>
</evidence>
<evidence type="ECO:0000313" key="9">
    <source>
        <dbReference type="EMBL" id="KAG7562784.1"/>
    </source>
</evidence>
<dbReference type="Proteomes" id="UP000812966">
    <property type="component" value="Unassembled WGS sequence"/>
</dbReference>
<dbReference type="Pfam" id="PF11699">
    <property type="entry name" value="CENP-C_C"/>
    <property type="match status" value="1"/>
</dbReference>
<dbReference type="GO" id="GO:0051315">
    <property type="term" value="P:attachment of mitotic spindle microtubules to kinetochore"/>
    <property type="evidence" value="ECO:0007669"/>
    <property type="project" value="TreeGrafter"/>
</dbReference>
<organism evidence="9 10">
    <name type="scientific">Filobasidium floriforme</name>
    <dbReference type="NCBI Taxonomy" id="5210"/>
    <lineage>
        <taxon>Eukaryota</taxon>
        <taxon>Fungi</taxon>
        <taxon>Dikarya</taxon>
        <taxon>Basidiomycota</taxon>
        <taxon>Agaricomycotina</taxon>
        <taxon>Tremellomycetes</taxon>
        <taxon>Filobasidiales</taxon>
        <taxon>Filobasidiaceae</taxon>
        <taxon>Filobasidium</taxon>
    </lineage>
</organism>
<feature type="compositionally biased region" description="Low complexity" evidence="7">
    <location>
        <begin position="381"/>
        <end position="392"/>
    </location>
</feature>
<feature type="region of interest" description="Disordered" evidence="7">
    <location>
        <begin position="727"/>
        <end position="758"/>
    </location>
</feature>
<proteinExistence type="inferred from homology"/>
<feature type="compositionally biased region" description="Acidic residues" evidence="7">
    <location>
        <begin position="326"/>
        <end position="355"/>
    </location>
</feature>
<dbReference type="CDD" id="cd06993">
    <property type="entry name" value="cupin_CENP-C_C"/>
    <property type="match status" value="1"/>
</dbReference>
<evidence type="ECO:0000259" key="8">
    <source>
        <dbReference type="Pfam" id="PF11699"/>
    </source>
</evidence>
<protein>
    <recommendedName>
        <fullName evidence="6">CENP-C homolog</fullName>
    </recommendedName>
</protein>
<feature type="compositionally biased region" description="Acidic residues" evidence="7">
    <location>
        <begin position="228"/>
        <end position="239"/>
    </location>
</feature>
<feature type="region of interest" description="Disordered" evidence="7">
    <location>
        <begin position="552"/>
        <end position="587"/>
    </location>
</feature>
<dbReference type="AlphaFoldDB" id="A0A8K0JNX1"/>
<dbReference type="SUPFAM" id="SSF51182">
    <property type="entry name" value="RmlC-like cupins"/>
    <property type="match status" value="1"/>
</dbReference>
<evidence type="ECO:0000256" key="7">
    <source>
        <dbReference type="SAM" id="MobiDB-lite"/>
    </source>
</evidence>
<dbReference type="GO" id="GO:0019237">
    <property type="term" value="F:centromeric DNA binding"/>
    <property type="evidence" value="ECO:0007669"/>
    <property type="project" value="InterPro"/>
</dbReference>
<dbReference type="FunFam" id="2.60.120.10:FF:000033">
    <property type="entry name" value="Centromere protein C 1"/>
    <property type="match status" value="1"/>
</dbReference>
<feature type="compositionally biased region" description="Acidic residues" evidence="7">
    <location>
        <begin position="122"/>
        <end position="132"/>
    </location>
</feature>
<comment type="function">
    <text evidence="5">Component of the kinetochore, a multiprotein complex that assembles on centromeric DNA and attaches chromosomes to spindle microtubules, mediating chromosome segregation and sister chromatid segregation during meiosis and mitosis. Component of the inner kinetochore constitutive centromere-associated network (CCAN), which serves as a structural platform for outer kinetochore assembly.</text>
</comment>
<dbReference type="InterPro" id="IPR028386">
    <property type="entry name" value="CENP-C/Mif2/cnp3"/>
</dbReference>
<feature type="compositionally biased region" description="Polar residues" evidence="7">
    <location>
        <begin position="155"/>
        <end position="164"/>
    </location>
</feature>
<evidence type="ECO:0000256" key="6">
    <source>
        <dbReference type="ARBA" id="ARBA00075033"/>
    </source>
</evidence>
<dbReference type="GO" id="GO:0051382">
    <property type="term" value="P:kinetochore assembly"/>
    <property type="evidence" value="ECO:0007669"/>
    <property type="project" value="InterPro"/>
</dbReference>
<dbReference type="GO" id="GO:0051455">
    <property type="term" value="P:spindle attachment to meiosis I kinetochore"/>
    <property type="evidence" value="ECO:0007669"/>
    <property type="project" value="TreeGrafter"/>
</dbReference>
<keyword evidence="4" id="KW-0539">Nucleus</keyword>
<dbReference type="EMBL" id="JABELV010000025">
    <property type="protein sequence ID" value="KAG7562784.1"/>
    <property type="molecule type" value="Genomic_DNA"/>
</dbReference>
<evidence type="ECO:0000256" key="4">
    <source>
        <dbReference type="ARBA" id="ARBA00023242"/>
    </source>
</evidence>
<feature type="compositionally biased region" description="Acidic residues" evidence="7">
    <location>
        <begin position="365"/>
        <end position="375"/>
    </location>
</feature>